<evidence type="ECO:0000313" key="1">
    <source>
        <dbReference type="EMBL" id="TWU40416.1"/>
    </source>
</evidence>
<protein>
    <submittedName>
        <fullName evidence="1">Uncharacterized protein</fullName>
    </submittedName>
</protein>
<dbReference type="EMBL" id="SJPV01000002">
    <property type="protein sequence ID" value="TWU40416.1"/>
    <property type="molecule type" value="Genomic_DNA"/>
</dbReference>
<sequence>MLLLRIGHARFVRKLIIGIPCLLRVVFATSGGGEDWQVGVVLIKEPVAAAPSSSDNAARERHSKVASC</sequence>
<name>A0A5C6DZB5_9BACT</name>
<accession>A0A5C6DZB5</accession>
<gene>
    <name evidence="1" type="ORF">Poly41_12480</name>
</gene>
<reference evidence="1 2" key="1">
    <citation type="submission" date="2019-02" db="EMBL/GenBank/DDBJ databases">
        <title>Deep-cultivation of Planctomycetes and their phenomic and genomic characterization uncovers novel biology.</title>
        <authorList>
            <person name="Wiegand S."/>
            <person name="Jogler M."/>
            <person name="Boedeker C."/>
            <person name="Pinto D."/>
            <person name="Vollmers J."/>
            <person name="Rivas-Marin E."/>
            <person name="Kohn T."/>
            <person name="Peeters S.H."/>
            <person name="Heuer A."/>
            <person name="Rast P."/>
            <person name="Oberbeckmann S."/>
            <person name="Bunk B."/>
            <person name="Jeske O."/>
            <person name="Meyerdierks A."/>
            <person name="Storesund J.E."/>
            <person name="Kallscheuer N."/>
            <person name="Luecker S."/>
            <person name="Lage O.M."/>
            <person name="Pohl T."/>
            <person name="Merkel B.J."/>
            <person name="Hornburger P."/>
            <person name="Mueller R.-W."/>
            <person name="Bruemmer F."/>
            <person name="Labrenz M."/>
            <person name="Spormann A.M."/>
            <person name="Op Den Camp H."/>
            <person name="Overmann J."/>
            <person name="Amann R."/>
            <person name="Jetten M.S.M."/>
            <person name="Mascher T."/>
            <person name="Medema M.H."/>
            <person name="Devos D.P."/>
            <person name="Kaster A.-K."/>
            <person name="Ovreas L."/>
            <person name="Rohde M."/>
            <person name="Galperin M.Y."/>
            <person name="Jogler C."/>
        </authorList>
    </citation>
    <scope>NUCLEOTIDE SEQUENCE [LARGE SCALE GENOMIC DNA]</scope>
    <source>
        <strain evidence="1 2">Poly41</strain>
    </source>
</reference>
<proteinExistence type="predicted"/>
<dbReference type="AlphaFoldDB" id="A0A5C6DZB5"/>
<evidence type="ECO:0000313" key="2">
    <source>
        <dbReference type="Proteomes" id="UP000319143"/>
    </source>
</evidence>
<comment type="caution">
    <text evidence="1">The sequence shown here is derived from an EMBL/GenBank/DDBJ whole genome shotgun (WGS) entry which is preliminary data.</text>
</comment>
<keyword evidence="2" id="KW-1185">Reference proteome</keyword>
<dbReference type="Proteomes" id="UP000319143">
    <property type="component" value="Unassembled WGS sequence"/>
</dbReference>
<organism evidence="1 2">
    <name type="scientific">Novipirellula artificiosorum</name>
    <dbReference type="NCBI Taxonomy" id="2528016"/>
    <lineage>
        <taxon>Bacteria</taxon>
        <taxon>Pseudomonadati</taxon>
        <taxon>Planctomycetota</taxon>
        <taxon>Planctomycetia</taxon>
        <taxon>Pirellulales</taxon>
        <taxon>Pirellulaceae</taxon>
        <taxon>Novipirellula</taxon>
    </lineage>
</organism>